<dbReference type="Pfam" id="PF01844">
    <property type="entry name" value="HNH"/>
    <property type="match status" value="1"/>
</dbReference>
<organism evidence="2">
    <name type="scientific">viral metagenome</name>
    <dbReference type="NCBI Taxonomy" id="1070528"/>
    <lineage>
        <taxon>unclassified sequences</taxon>
        <taxon>metagenomes</taxon>
        <taxon>organismal metagenomes</taxon>
    </lineage>
</organism>
<name>A0A6C0CYU8_9ZZZZ</name>
<accession>A0A6C0CYU8</accession>
<sequence>MSKQSLSIINLRKDTEIAISAQQVFLNINPSFQRQYESWDNKLKTRLIETMLIGRAMNPIWTVYNDEEDSEEVLDGMHRLTTALSFLNNEFSIGKELMELDADDYFGKYFNDLTPDQKQNIRNYEFTFNKLDSTYKNDQEKLSDMYELLNRSSKPLNEFEFQKPVLQAFYKILEQHKALFFNSPLYPHEDSKRGKIEEEMGKWLAFSDKKLLKFSSTNDMYKKWKVEIFGGDQGKITNESVALALTHHSNELSDRLSRIKYVMDKLKDMKLFSVSWKRKYRTEYMMMVMRTVAILSSNEIFIRLAPQLVERFSKHIIEEDQNNEVTNGRNCSFQIKLINTIDAILYDVFEKNNDRRFFPKEMIDEKLNEQEGMCPLCKETITEHQKYEADHILPWTNGGKTEKENLQVLHQRCHKLKFS</sequence>
<reference evidence="2" key="1">
    <citation type="journal article" date="2020" name="Nature">
        <title>Giant virus diversity and host interactions through global metagenomics.</title>
        <authorList>
            <person name="Schulz F."/>
            <person name="Roux S."/>
            <person name="Paez-Espino D."/>
            <person name="Jungbluth S."/>
            <person name="Walsh D.A."/>
            <person name="Denef V.J."/>
            <person name="McMahon K.D."/>
            <person name="Konstantinidis K.T."/>
            <person name="Eloe-Fadrosh E.A."/>
            <person name="Kyrpides N.C."/>
            <person name="Woyke T."/>
        </authorList>
    </citation>
    <scope>NUCLEOTIDE SEQUENCE</scope>
    <source>
        <strain evidence="2">GVMAG-M-3300023174-104</strain>
    </source>
</reference>
<feature type="domain" description="HNH nuclease" evidence="1">
    <location>
        <begin position="362"/>
        <end position="415"/>
    </location>
</feature>
<evidence type="ECO:0000313" key="2">
    <source>
        <dbReference type="EMBL" id="QHT09996.1"/>
    </source>
</evidence>
<dbReference type="InterPro" id="IPR002711">
    <property type="entry name" value="HNH"/>
</dbReference>
<dbReference type="GO" id="GO:0003676">
    <property type="term" value="F:nucleic acid binding"/>
    <property type="evidence" value="ECO:0007669"/>
    <property type="project" value="InterPro"/>
</dbReference>
<evidence type="ECO:0000259" key="1">
    <source>
        <dbReference type="SMART" id="SM00507"/>
    </source>
</evidence>
<dbReference type="InterPro" id="IPR003615">
    <property type="entry name" value="HNH_nuc"/>
</dbReference>
<dbReference type="AlphaFoldDB" id="A0A6C0CYU8"/>
<dbReference type="SMART" id="SM00507">
    <property type="entry name" value="HNHc"/>
    <property type="match status" value="1"/>
</dbReference>
<proteinExistence type="predicted"/>
<dbReference type="PANTHER" id="PTHR39639:SF1">
    <property type="entry name" value="DUF262 DOMAIN-CONTAINING PROTEIN"/>
    <property type="match status" value="1"/>
</dbReference>
<dbReference type="InterPro" id="IPR004919">
    <property type="entry name" value="GmrSD_N"/>
</dbReference>
<protein>
    <recommendedName>
        <fullName evidence="1">HNH nuclease domain-containing protein</fullName>
    </recommendedName>
</protein>
<dbReference type="Pfam" id="PF03235">
    <property type="entry name" value="GmrSD_N"/>
    <property type="match status" value="1"/>
</dbReference>
<dbReference type="CDD" id="cd00085">
    <property type="entry name" value="HNHc"/>
    <property type="match status" value="1"/>
</dbReference>
<dbReference type="GO" id="GO:0008270">
    <property type="term" value="F:zinc ion binding"/>
    <property type="evidence" value="ECO:0007669"/>
    <property type="project" value="InterPro"/>
</dbReference>
<dbReference type="GO" id="GO:0004519">
    <property type="term" value="F:endonuclease activity"/>
    <property type="evidence" value="ECO:0007669"/>
    <property type="project" value="InterPro"/>
</dbReference>
<dbReference type="PANTHER" id="PTHR39639">
    <property type="entry name" value="CHROMOSOME 16, WHOLE GENOME SHOTGUN SEQUENCE"/>
    <property type="match status" value="1"/>
</dbReference>
<dbReference type="Gene3D" id="1.10.30.50">
    <property type="match status" value="1"/>
</dbReference>
<dbReference type="EMBL" id="MN739518">
    <property type="protein sequence ID" value="QHT09996.1"/>
    <property type="molecule type" value="Genomic_DNA"/>
</dbReference>